<accession>A0A4Y7IVX7</accession>
<sequence>MRGKFSIAARNTGPVGWRLRRRHFEAVTSFIKCCRKFFPSGSAAEIWSEFRDFTQGPKIVPTYELFQLKVHLLRRRMFPSISSKDAKLLYLCKLFPLASGSKFPFSCTTDAFGNLTPCTTFYYLGLMASYDAGNRKTIGNAVLNPEPMISGKILRKEFIKLALSIRIAYIEFSDAQAFNKASLQSI</sequence>
<protein>
    <submittedName>
        <fullName evidence="1">Uncharacterized protein</fullName>
    </submittedName>
</protein>
<dbReference type="Gramene" id="RZC52787">
    <property type="protein sequence ID" value="RZC52787"/>
    <property type="gene ID" value="C5167_021218"/>
</dbReference>
<organism evidence="1 2">
    <name type="scientific">Papaver somniferum</name>
    <name type="common">Opium poppy</name>
    <dbReference type="NCBI Taxonomy" id="3469"/>
    <lineage>
        <taxon>Eukaryota</taxon>
        <taxon>Viridiplantae</taxon>
        <taxon>Streptophyta</taxon>
        <taxon>Embryophyta</taxon>
        <taxon>Tracheophyta</taxon>
        <taxon>Spermatophyta</taxon>
        <taxon>Magnoliopsida</taxon>
        <taxon>Ranunculales</taxon>
        <taxon>Papaveraceae</taxon>
        <taxon>Papaveroideae</taxon>
        <taxon>Papaver</taxon>
    </lineage>
</organism>
<dbReference type="STRING" id="3469.A0A4Y7IVX7"/>
<keyword evidence="2" id="KW-1185">Reference proteome</keyword>
<dbReference type="EMBL" id="CM010716">
    <property type="protein sequence ID" value="RZC52787.1"/>
    <property type="molecule type" value="Genomic_DNA"/>
</dbReference>
<proteinExistence type="predicted"/>
<evidence type="ECO:0000313" key="1">
    <source>
        <dbReference type="EMBL" id="RZC52787.1"/>
    </source>
</evidence>
<name>A0A4Y7IVX7_PAPSO</name>
<dbReference type="Proteomes" id="UP000316621">
    <property type="component" value="Chromosome 2"/>
</dbReference>
<gene>
    <name evidence="1" type="ORF">C5167_021218</name>
</gene>
<dbReference type="AlphaFoldDB" id="A0A4Y7IVX7"/>
<evidence type="ECO:0000313" key="2">
    <source>
        <dbReference type="Proteomes" id="UP000316621"/>
    </source>
</evidence>
<reference evidence="1 2" key="1">
    <citation type="journal article" date="2018" name="Science">
        <title>The opium poppy genome and morphinan production.</title>
        <authorList>
            <person name="Guo L."/>
            <person name="Winzer T."/>
            <person name="Yang X."/>
            <person name="Li Y."/>
            <person name="Ning Z."/>
            <person name="He Z."/>
            <person name="Teodor R."/>
            <person name="Lu Y."/>
            <person name="Bowser T.A."/>
            <person name="Graham I.A."/>
            <person name="Ye K."/>
        </authorList>
    </citation>
    <scope>NUCLEOTIDE SEQUENCE [LARGE SCALE GENOMIC DNA]</scope>
    <source>
        <strain evidence="2">cv. HN1</strain>
        <tissue evidence="1">Leaves</tissue>
    </source>
</reference>